<keyword evidence="1" id="KW-0812">Transmembrane</keyword>
<dbReference type="Gramene" id="PRQ45764">
    <property type="protein sequence ID" value="PRQ45764"/>
    <property type="gene ID" value="RchiOBHm_Chr3g0495181"/>
</dbReference>
<dbReference type="Proteomes" id="UP000238479">
    <property type="component" value="Chromosome 3"/>
</dbReference>
<evidence type="ECO:0000313" key="3">
    <source>
        <dbReference type="Proteomes" id="UP000238479"/>
    </source>
</evidence>
<evidence type="ECO:0000313" key="2">
    <source>
        <dbReference type="EMBL" id="PRQ45764.1"/>
    </source>
</evidence>
<dbReference type="AlphaFoldDB" id="A0A2P6RH59"/>
<reference evidence="2 3" key="1">
    <citation type="journal article" date="2018" name="Nat. Genet.">
        <title>The Rosa genome provides new insights in the design of modern roses.</title>
        <authorList>
            <person name="Bendahmane M."/>
        </authorList>
    </citation>
    <scope>NUCLEOTIDE SEQUENCE [LARGE SCALE GENOMIC DNA]</scope>
    <source>
        <strain evidence="3">cv. Old Blush</strain>
    </source>
</reference>
<keyword evidence="3" id="KW-1185">Reference proteome</keyword>
<feature type="transmembrane region" description="Helical" evidence="1">
    <location>
        <begin position="20"/>
        <end position="47"/>
    </location>
</feature>
<evidence type="ECO:0000256" key="1">
    <source>
        <dbReference type="SAM" id="Phobius"/>
    </source>
</evidence>
<gene>
    <name evidence="2" type="ORF">RchiOBHm_Chr3g0495181</name>
</gene>
<organism evidence="2 3">
    <name type="scientific">Rosa chinensis</name>
    <name type="common">China rose</name>
    <dbReference type="NCBI Taxonomy" id="74649"/>
    <lineage>
        <taxon>Eukaryota</taxon>
        <taxon>Viridiplantae</taxon>
        <taxon>Streptophyta</taxon>
        <taxon>Embryophyta</taxon>
        <taxon>Tracheophyta</taxon>
        <taxon>Spermatophyta</taxon>
        <taxon>Magnoliopsida</taxon>
        <taxon>eudicotyledons</taxon>
        <taxon>Gunneridae</taxon>
        <taxon>Pentapetalae</taxon>
        <taxon>rosids</taxon>
        <taxon>fabids</taxon>
        <taxon>Rosales</taxon>
        <taxon>Rosaceae</taxon>
        <taxon>Rosoideae</taxon>
        <taxon>Rosoideae incertae sedis</taxon>
        <taxon>Rosa</taxon>
    </lineage>
</organism>
<protein>
    <submittedName>
        <fullName evidence="2">Uncharacterized protein</fullName>
    </submittedName>
</protein>
<comment type="caution">
    <text evidence="2">The sequence shown here is derived from an EMBL/GenBank/DDBJ whole genome shotgun (WGS) entry which is preliminary data.</text>
</comment>
<name>A0A2P6RH59_ROSCH</name>
<sequence length="96" mass="11349">MHLRLDWSLFFRSFFSSPSLIIEFLVSHLGLYVSVVHGSFGGLDWLIVPTWSMFCLYSRTDYLLNQKFIFTLLQLLGNFSIHFGFWRRFENACCNP</sequence>
<dbReference type="EMBL" id="PDCK01000041">
    <property type="protein sequence ID" value="PRQ45764.1"/>
    <property type="molecule type" value="Genomic_DNA"/>
</dbReference>
<proteinExistence type="predicted"/>
<keyword evidence="1" id="KW-1133">Transmembrane helix</keyword>
<keyword evidence="1" id="KW-0472">Membrane</keyword>
<accession>A0A2P6RH59</accession>
<feature type="transmembrane region" description="Helical" evidence="1">
    <location>
        <begin position="68"/>
        <end position="86"/>
    </location>
</feature>